<protein>
    <submittedName>
        <fullName evidence="1">Uncharacterized protein</fullName>
    </submittedName>
</protein>
<evidence type="ECO:0000313" key="1">
    <source>
        <dbReference type="EMBL" id="KAK3257217.1"/>
    </source>
</evidence>
<evidence type="ECO:0000313" key="2">
    <source>
        <dbReference type="Proteomes" id="UP001190700"/>
    </source>
</evidence>
<gene>
    <name evidence="1" type="ORF">CYMTET_33688</name>
</gene>
<accession>A0AAE0FCP9</accession>
<keyword evidence="2" id="KW-1185">Reference proteome</keyword>
<dbReference type="Proteomes" id="UP001190700">
    <property type="component" value="Unassembled WGS sequence"/>
</dbReference>
<comment type="caution">
    <text evidence="1">The sequence shown here is derived from an EMBL/GenBank/DDBJ whole genome shotgun (WGS) entry which is preliminary data.</text>
</comment>
<proteinExistence type="predicted"/>
<sequence length="165" mass="17831">MKCVLNPSIYIVGVYCSLVGIRGNLSHCSAPEVLLYALDTLGTSARTVTDKGEVILFAIVSQHVTGLSAASFEVNIGASVTKVQQVWNEECVCPPDIQDIDCDVPAYYHITLEFAHGFVGATNVTLPAATIFNKHSVPSRKPVALPILKMETLPVSLVATYQIRR</sequence>
<reference evidence="1 2" key="1">
    <citation type="journal article" date="2015" name="Genome Biol. Evol.">
        <title>Comparative Genomics of a Bacterivorous Green Alga Reveals Evolutionary Causalities and Consequences of Phago-Mixotrophic Mode of Nutrition.</title>
        <authorList>
            <person name="Burns J.A."/>
            <person name="Paasch A."/>
            <person name="Narechania A."/>
            <person name="Kim E."/>
        </authorList>
    </citation>
    <scope>NUCLEOTIDE SEQUENCE [LARGE SCALE GENOMIC DNA]</scope>
    <source>
        <strain evidence="1 2">PLY_AMNH</strain>
    </source>
</reference>
<organism evidence="1 2">
    <name type="scientific">Cymbomonas tetramitiformis</name>
    <dbReference type="NCBI Taxonomy" id="36881"/>
    <lineage>
        <taxon>Eukaryota</taxon>
        <taxon>Viridiplantae</taxon>
        <taxon>Chlorophyta</taxon>
        <taxon>Pyramimonadophyceae</taxon>
        <taxon>Pyramimonadales</taxon>
        <taxon>Pyramimonadaceae</taxon>
        <taxon>Cymbomonas</taxon>
    </lineage>
</organism>
<dbReference type="AlphaFoldDB" id="A0AAE0FCP9"/>
<dbReference type="EMBL" id="LGRX02020844">
    <property type="protein sequence ID" value="KAK3257217.1"/>
    <property type="molecule type" value="Genomic_DNA"/>
</dbReference>
<name>A0AAE0FCP9_9CHLO</name>